<protein>
    <recommendedName>
        <fullName evidence="2">separase</fullName>
        <ecNumber evidence="2">3.4.22.49</ecNumber>
    </recommendedName>
</protein>
<keyword evidence="3" id="KW-0378">Hydrolase</keyword>
<reference evidence="6" key="1">
    <citation type="submission" date="2021-06" db="EMBL/GenBank/DDBJ databases">
        <title>Parelaphostrongylus tenuis whole genome reference sequence.</title>
        <authorList>
            <person name="Garwood T.J."/>
            <person name="Larsen P.A."/>
            <person name="Fountain-Jones N.M."/>
            <person name="Garbe J.R."/>
            <person name="Macchietto M.G."/>
            <person name="Kania S.A."/>
            <person name="Gerhold R.W."/>
            <person name="Richards J.E."/>
            <person name="Wolf T.M."/>
        </authorList>
    </citation>
    <scope>NUCLEOTIDE SEQUENCE</scope>
    <source>
        <strain evidence="6">MNPRO001-30</strain>
        <tissue evidence="6">Meninges</tissue>
    </source>
</reference>
<proteinExistence type="predicted"/>
<dbReference type="PANTHER" id="PTHR12792:SF0">
    <property type="entry name" value="SEPARIN"/>
    <property type="match status" value="1"/>
</dbReference>
<evidence type="ECO:0000313" key="6">
    <source>
        <dbReference type="EMBL" id="KAJ1369691.1"/>
    </source>
</evidence>
<comment type="catalytic activity">
    <reaction evidence="1">
        <text>All bonds known to be hydrolyzed by this endopeptidase have arginine in P1 and an acidic residue in P4. P6 is often occupied by an acidic residue or by a hydroxy-amino-acid residue, the phosphorylation of which enhances cleavage.</text>
        <dbReference type="EC" id="3.4.22.49"/>
    </reaction>
</comment>
<gene>
    <name evidence="6" type="ORF">KIN20_031219</name>
</gene>
<dbReference type="GO" id="GO:0004197">
    <property type="term" value="F:cysteine-type endopeptidase activity"/>
    <property type="evidence" value="ECO:0007669"/>
    <property type="project" value="InterPro"/>
</dbReference>
<evidence type="ECO:0000256" key="3">
    <source>
        <dbReference type="ARBA" id="ARBA00022801"/>
    </source>
</evidence>
<organism evidence="6 7">
    <name type="scientific">Parelaphostrongylus tenuis</name>
    <name type="common">Meningeal worm</name>
    <dbReference type="NCBI Taxonomy" id="148309"/>
    <lineage>
        <taxon>Eukaryota</taxon>
        <taxon>Metazoa</taxon>
        <taxon>Ecdysozoa</taxon>
        <taxon>Nematoda</taxon>
        <taxon>Chromadorea</taxon>
        <taxon>Rhabditida</taxon>
        <taxon>Rhabditina</taxon>
        <taxon>Rhabditomorpha</taxon>
        <taxon>Strongyloidea</taxon>
        <taxon>Metastrongylidae</taxon>
        <taxon>Parelaphostrongylus</taxon>
    </lineage>
</organism>
<dbReference type="GO" id="GO:0005737">
    <property type="term" value="C:cytoplasm"/>
    <property type="evidence" value="ECO:0007669"/>
    <property type="project" value="TreeGrafter"/>
</dbReference>
<feature type="domain" description="Peptidase C50" evidence="5">
    <location>
        <begin position="732"/>
        <end position="826"/>
    </location>
</feature>
<evidence type="ECO:0000256" key="2">
    <source>
        <dbReference type="ARBA" id="ARBA00012489"/>
    </source>
</evidence>
<evidence type="ECO:0000313" key="7">
    <source>
        <dbReference type="Proteomes" id="UP001196413"/>
    </source>
</evidence>
<keyword evidence="7" id="KW-1185">Reference proteome</keyword>
<sequence>MCSHIPKVAANFSLDDVEPIDSFNCLHRAVVKSESVMKNRIIGIQKEAEPLDFMKVSSDACDFLKACASFAESCELRREFSIELLNVGMVHDAAFHSQLGLWCAMKLGVLFRIQQFVNLNTLIRQCVVQIEFKNDLQYCLDIMRTMYLKKFMSKSGSGCFLKEKDDNLFGSSNDLDLPLPYTPTSTPHFPSTSVGQKSVASSIMESFEDLRLEQTKISSCRSNTIASKLIDSFQELTLTDATCSLHELSARCDCKTCGLCKTKLQCCFRILVFVVPLCLDVRLFNSKPHATISQVTISCGRRAMCCSGQKSETASSFVNVRNVCYVCSTVKICSYSSIRTISYRLAISQLERVQNIRRSPRYQWMADDSRTNKIMNTMKQYIFPSRLCRNVDAKDLDDSIDSVEQNGVEKAIVDGALSEYTLHSDLLYRDWRFPLCTFLGEHVTCPWLAAMMWSESTLLATRQLSRHLSGQLKGLTFSEPSIFQEMVVNLPEDFTLIHLALSHDGSLHLIKMHKDREPIIMPLAPKSKVENVKAMMEKIIDENTRTCNLGKTTKDAKAFWAARRAVDADLKNLIPRVQDILLGAAAPLLLPSISITRKGITVAKCLVAASQCSNGAQLPLSFAKELVSLATKIERTEWIFVVERMCDVLGISSRKENIQDLYLKTRTSALNIGLSDNSPSYTFLIVCPDLTTIPWEVVPILDGATYVARVPSVHAFFQALSSSKQVPIAVNIQKAFYVLDPDNNLGETQKRIKNYVSKFGWQGIVGKIPSTAEVTEALRQQDVFFYMGHGSGSRYFGRRAISESTINAVSVLMGCGSVRLTTLGWGMDGKSSVYDYSVARCPSVVGCLWTVTDGEIDRYFMALVDLCFSSDANRTLTGAEGGDTRLRLLVEAMKKAKGRCKLPYLTGAAVVSYGIPVVASE</sequence>
<evidence type="ECO:0000259" key="5">
    <source>
        <dbReference type="PROSITE" id="PS51700"/>
    </source>
</evidence>
<dbReference type="AlphaFoldDB" id="A0AAD5R523"/>
<dbReference type="EMBL" id="JAHQIW010006655">
    <property type="protein sequence ID" value="KAJ1369691.1"/>
    <property type="molecule type" value="Genomic_DNA"/>
</dbReference>
<dbReference type="Pfam" id="PF03568">
    <property type="entry name" value="Separin_C"/>
    <property type="match status" value="1"/>
</dbReference>
<dbReference type="PROSITE" id="PS51700">
    <property type="entry name" value="SEPARIN"/>
    <property type="match status" value="1"/>
</dbReference>
<dbReference type="GO" id="GO:0072686">
    <property type="term" value="C:mitotic spindle"/>
    <property type="evidence" value="ECO:0007669"/>
    <property type="project" value="TreeGrafter"/>
</dbReference>
<comment type="caution">
    <text evidence="6">The sequence shown here is derived from an EMBL/GenBank/DDBJ whole genome shotgun (WGS) entry which is preliminary data.</text>
</comment>
<evidence type="ECO:0000256" key="4">
    <source>
        <dbReference type="ARBA" id="ARBA00022829"/>
    </source>
</evidence>
<keyword evidence="4" id="KW-0159">Chromosome partition</keyword>
<dbReference type="Proteomes" id="UP001196413">
    <property type="component" value="Unassembled WGS sequence"/>
</dbReference>
<accession>A0AAD5R523</accession>
<evidence type="ECO:0000256" key="1">
    <source>
        <dbReference type="ARBA" id="ARBA00000451"/>
    </source>
</evidence>
<dbReference type="PANTHER" id="PTHR12792">
    <property type="entry name" value="EXTRA SPINDLE POLES 1-RELATED"/>
    <property type="match status" value="1"/>
</dbReference>
<name>A0AAD5R523_PARTN</name>
<dbReference type="GO" id="GO:0005634">
    <property type="term" value="C:nucleus"/>
    <property type="evidence" value="ECO:0007669"/>
    <property type="project" value="InterPro"/>
</dbReference>
<dbReference type="InterPro" id="IPR005314">
    <property type="entry name" value="Peptidase_C50"/>
</dbReference>
<dbReference type="InterPro" id="IPR030397">
    <property type="entry name" value="SEPARIN_core_dom"/>
</dbReference>
<dbReference type="GO" id="GO:0051307">
    <property type="term" value="P:meiotic chromosome separation"/>
    <property type="evidence" value="ECO:0007669"/>
    <property type="project" value="TreeGrafter"/>
</dbReference>
<dbReference type="GO" id="GO:0006508">
    <property type="term" value="P:proteolysis"/>
    <property type="evidence" value="ECO:0007669"/>
    <property type="project" value="InterPro"/>
</dbReference>
<dbReference type="GO" id="GO:0005813">
    <property type="term" value="C:centrosome"/>
    <property type="evidence" value="ECO:0007669"/>
    <property type="project" value="TreeGrafter"/>
</dbReference>
<dbReference type="EC" id="3.4.22.49" evidence="2"/>